<dbReference type="SUPFAM" id="SSF46689">
    <property type="entry name" value="Homeodomain-like"/>
    <property type="match status" value="1"/>
</dbReference>
<dbReference type="SUPFAM" id="SSF48498">
    <property type="entry name" value="Tetracyclin repressor-like, C-terminal domain"/>
    <property type="match status" value="1"/>
</dbReference>
<evidence type="ECO:0000259" key="5">
    <source>
        <dbReference type="PROSITE" id="PS50977"/>
    </source>
</evidence>
<keyword evidence="7" id="KW-1185">Reference proteome</keyword>
<evidence type="ECO:0000256" key="1">
    <source>
        <dbReference type="ARBA" id="ARBA00023015"/>
    </source>
</evidence>
<dbReference type="RefSeq" id="WP_155095494.1">
    <property type="nucleotide sequence ID" value="NZ_WMIE01000005.1"/>
</dbReference>
<dbReference type="InterPro" id="IPR036271">
    <property type="entry name" value="Tet_transcr_reg_TetR-rel_C_sf"/>
</dbReference>
<organism evidence="6 7">
    <name type="scientific">Paracoccus aestuariivivens</name>
    <dbReference type="NCBI Taxonomy" id="1820333"/>
    <lineage>
        <taxon>Bacteria</taxon>
        <taxon>Pseudomonadati</taxon>
        <taxon>Pseudomonadota</taxon>
        <taxon>Alphaproteobacteria</taxon>
        <taxon>Rhodobacterales</taxon>
        <taxon>Paracoccaceae</taxon>
        <taxon>Paracoccus</taxon>
    </lineage>
</organism>
<evidence type="ECO:0000256" key="4">
    <source>
        <dbReference type="PROSITE-ProRule" id="PRU00335"/>
    </source>
</evidence>
<keyword evidence="3" id="KW-0804">Transcription</keyword>
<feature type="DNA-binding region" description="H-T-H motif" evidence="4">
    <location>
        <begin position="31"/>
        <end position="50"/>
    </location>
</feature>
<gene>
    <name evidence="6" type="ORF">GL286_10350</name>
</gene>
<name>A0A6L6J844_9RHOB</name>
<dbReference type="InterPro" id="IPR009057">
    <property type="entry name" value="Homeodomain-like_sf"/>
</dbReference>
<dbReference type="Proteomes" id="UP000478183">
    <property type="component" value="Unassembled WGS sequence"/>
</dbReference>
<evidence type="ECO:0000313" key="7">
    <source>
        <dbReference type="Proteomes" id="UP000478183"/>
    </source>
</evidence>
<dbReference type="PANTHER" id="PTHR47506">
    <property type="entry name" value="TRANSCRIPTIONAL REGULATORY PROTEIN"/>
    <property type="match status" value="1"/>
</dbReference>
<evidence type="ECO:0000256" key="3">
    <source>
        <dbReference type="ARBA" id="ARBA00023163"/>
    </source>
</evidence>
<dbReference type="PRINTS" id="PR00455">
    <property type="entry name" value="HTHTETR"/>
</dbReference>
<evidence type="ECO:0000313" key="6">
    <source>
        <dbReference type="EMBL" id="MTH78130.1"/>
    </source>
</evidence>
<dbReference type="OrthoDB" id="9811084at2"/>
<dbReference type="PROSITE" id="PS50977">
    <property type="entry name" value="HTH_TETR_2"/>
    <property type="match status" value="1"/>
</dbReference>
<dbReference type="Pfam" id="PF00440">
    <property type="entry name" value="TetR_N"/>
    <property type="match status" value="1"/>
</dbReference>
<dbReference type="Pfam" id="PF16925">
    <property type="entry name" value="TetR_C_13"/>
    <property type="match status" value="1"/>
</dbReference>
<dbReference type="EMBL" id="WMIE01000005">
    <property type="protein sequence ID" value="MTH78130.1"/>
    <property type="molecule type" value="Genomic_DNA"/>
</dbReference>
<evidence type="ECO:0000256" key="2">
    <source>
        <dbReference type="ARBA" id="ARBA00023125"/>
    </source>
</evidence>
<sequence>MDTPKKSESTRLTILQAGETLVKRKGFAALGLQEILVSSGVPKGSFYHYFASKEAFGVALLQRYVSEYGVKLEPLLSEGSGRERLMRYFRGWIAEDNHAGEPGQTEDCLVVKLAAEVSDLSEDMRQVLSDGTEALIARLADIIRDGRKDGSLSPAVKPKALAQTLYQMWLGAALLARLTRSAAPFERALTATERLLDCDSDD</sequence>
<dbReference type="InterPro" id="IPR011075">
    <property type="entry name" value="TetR_C"/>
</dbReference>
<protein>
    <submittedName>
        <fullName evidence="6">TetR family transcriptional regulator</fullName>
    </submittedName>
</protein>
<dbReference type="PANTHER" id="PTHR47506:SF6">
    <property type="entry name" value="HTH-TYPE TRANSCRIPTIONAL REPRESSOR NEMR"/>
    <property type="match status" value="1"/>
</dbReference>
<comment type="caution">
    <text evidence="6">The sequence shown here is derived from an EMBL/GenBank/DDBJ whole genome shotgun (WGS) entry which is preliminary data.</text>
</comment>
<proteinExistence type="predicted"/>
<feature type="domain" description="HTH tetR-type" evidence="5">
    <location>
        <begin position="8"/>
        <end position="68"/>
    </location>
</feature>
<dbReference type="Gene3D" id="1.10.357.10">
    <property type="entry name" value="Tetracycline Repressor, domain 2"/>
    <property type="match status" value="1"/>
</dbReference>
<dbReference type="GO" id="GO:0003677">
    <property type="term" value="F:DNA binding"/>
    <property type="evidence" value="ECO:0007669"/>
    <property type="project" value="UniProtKB-UniRule"/>
</dbReference>
<keyword evidence="1" id="KW-0805">Transcription regulation</keyword>
<reference evidence="6 7" key="1">
    <citation type="submission" date="2019-11" db="EMBL/GenBank/DDBJ databases">
        <authorList>
            <person name="Dong K."/>
        </authorList>
    </citation>
    <scope>NUCLEOTIDE SEQUENCE [LARGE SCALE GENOMIC DNA]</scope>
    <source>
        <strain evidence="6 7">NBRC 111993</strain>
    </source>
</reference>
<accession>A0A6L6J844</accession>
<keyword evidence="2 4" id="KW-0238">DNA-binding</keyword>
<dbReference type="AlphaFoldDB" id="A0A6L6J844"/>
<dbReference type="InterPro" id="IPR001647">
    <property type="entry name" value="HTH_TetR"/>
</dbReference>